<dbReference type="InterPro" id="IPR023574">
    <property type="entry name" value="Ribosomal_uL4_dom_sf"/>
</dbReference>
<dbReference type="Proteomes" id="UP000228767">
    <property type="component" value="Unassembled WGS sequence"/>
</dbReference>
<comment type="function">
    <text evidence="5">One of the primary rRNA binding proteins, this protein initially binds near the 5'-end of the 23S rRNA. It is important during the early stages of 50S assembly. It makes multiple contacts with different domains of the 23S rRNA in the assembled 50S subunit and ribosome.</text>
</comment>
<dbReference type="InterPro" id="IPR013005">
    <property type="entry name" value="Ribosomal_uL4-like"/>
</dbReference>
<keyword evidence="3 5" id="KW-0687">Ribonucleoprotein</keyword>
<keyword evidence="5" id="KW-0694">RNA-binding</keyword>
<dbReference type="GO" id="GO:0006412">
    <property type="term" value="P:translation"/>
    <property type="evidence" value="ECO:0007669"/>
    <property type="project" value="UniProtKB-UniRule"/>
</dbReference>
<dbReference type="HAMAP" id="MF_01328_B">
    <property type="entry name" value="Ribosomal_uL4_B"/>
    <property type="match status" value="1"/>
</dbReference>
<evidence type="ECO:0000256" key="4">
    <source>
        <dbReference type="ARBA" id="ARBA00035244"/>
    </source>
</evidence>
<dbReference type="Gene3D" id="3.40.1370.10">
    <property type="match status" value="1"/>
</dbReference>
<comment type="function">
    <text evidence="5">Forms part of the polypeptide exit tunnel.</text>
</comment>
<evidence type="ECO:0000256" key="6">
    <source>
        <dbReference type="SAM" id="MobiDB-lite"/>
    </source>
</evidence>
<dbReference type="InterPro" id="IPR002136">
    <property type="entry name" value="Ribosomal_uL4"/>
</dbReference>
<reference evidence="7 8" key="1">
    <citation type="submission" date="2017-09" db="EMBL/GenBank/DDBJ databases">
        <title>Depth-based differentiation of microbial function through sediment-hosted aquifers and enrichment of novel symbionts in the deep terrestrial subsurface.</title>
        <authorList>
            <person name="Probst A.J."/>
            <person name="Ladd B."/>
            <person name="Jarett J.K."/>
            <person name="Geller-Mcgrath D.E."/>
            <person name="Sieber C.M."/>
            <person name="Emerson J.B."/>
            <person name="Anantharaman K."/>
            <person name="Thomas B.C."/>
            <person name="Malmstrom R."/>
            <person name="Stieglmeier M."/>
            <person name="Klingl A."/>
            <person name="Woyke T."/>
            <person name="Ryan C.M."/>
            <person name="Banfield J.F."/>
        </authorList>
    </citation>
    <scope>NUCLEOTIDE SEQUENCE [LARGE SCALE GENOMIC DNA]</scope>
    <source>
        <strain evidence="7">CG10_big_fil_rev_8_21_14_0_10_51_16</strain>
    </source>
</reference>
<comment type="similarity">
    <text evidence="1 5">Belongs to the universal ribosomal protein uL4 family.</text>
</comment>
<feature type="region of interest" description="Disordered" evidence="6">
    <location>
        <begin position="45"/>
        <end position="94"/>
    </location>
</feature>
<accession>A0A2H0RDC5</accession>
<dbReference type="GO" id="GO:0019843">
    <property type="term" value="F:rRNA binding"/>
    <property type="evidence" value="ECO:0007669"/>
    <property type="project" value="UniProtKB-UniRule"/>
</dbReference>
<dbReference type="NCBIfam" id="TIGR03953">
    <property type="entry name" value="rplD_bact"/>
    <property type="match status" value="1"/>
</dbReference>
<feature type="compositionally biased region" description="Basic residues" evidence="6">
    <location>
        <begin position="59"/>
        <end position="76"/>
    </location>
</feature>
<comment type="caution">
    <text evidence="7">The sequence shown here is derived from an EMBL/GenBank/DDBJ whole genome shotgun (WGS) entry which is preliminary data.</text>
</comment>
<name>A0A2H0RDC5_9BACT</name>
<proteinExistence type="inferred from homology"/>
<evidence type="ECO:0000256" key="3">
    <source>
        <dbReference type="ARBA" id="ARBA00023274"/>
    </source>
</evidence>
<comment type="subunit">
    <text evidence="5">Part of the 50S ribosomal subunit.</text>
</comment>
<gene>
    <name evidence="5" type="primary">rplD</name>
    <name evidence="7" type="ORF">COV10_04250</name>
</gene>
<keyword evidence="5" id="KW-0699">rRNA-binding</keyword>
<evidence type="ECO:0000256" key="1">
    <source>
        <dbReference type="ARBA" id="ARBA00010528"/>
    </source>
</evidence>
<evidence type="ECO:0000313" key="8">
    <source>
        <dbReference type="Proteomes" id="UP000228767"/>
    </source>
</evidence>
<dbReference type="GO" id="GO:0005840">
    <property type="term" value="C:ribosome"/>
    <property type="evidence" value="ECO:0007669"/>
    <property type="project" value="UniProtKB-KW"/>
</dbReference>
<evidence type="ECO:0000256" key="2">
    <source>
        <dbReference type="ARBA" id="ARBA00022980"/>
    </source>
</evidence>
<protein>
    <recommendedName>
        <fullName evidence="4 5">Large ribosomal subunit protein uL4</fullName>
    </recommendedName>
</protein>
<organism evidence="7 8">
    <name type="scientific">Candidatus Vogelbacteria bacterium CG10_big_fil_rev_8_21_14_0_10_51_16</name>
    <dbReference type="NCBI Taxonomy" id="1975045"/>
    <lineage>
        <taxon>Bacteria</taxon>
        <taxon>Candidatus Vogeliibacteriota</taxon>
    </lineage>
</organism>
<sequence length="222" mass="24412">MQATTYNQEGKESGTIELPESVFGVKASPDLVHQVVVAMQANRRTPVAHTKSRAEVRGGGRKPWRQKGTGRARHGSTRSPIWRTGGVTHGPRNDKSYQQTITKKMKAKALAAVLSAKFRDGEVLFLDELALVGPKTKIAAGLMQKLAQIDGFEKIAYRRGKRALIALPEVNEAVVKSFRNLKTLATDEVRNLNPLDLMVYRYLVLVSPKASIATLGARVLNK</sequence>
<dbReference type="PANTHER" id="PTHR10746:SF6">
    <property type="entry name" value="LARGE RIBOSOMAL SUBUNIT PROTEIN UL4M"/>
    <property type="match status" value="1"/>
</dbReference>
<dbReference type="EMBL" id="PCYI01000027">
    <property type="protein sequence ID" value="PIR44552.1"/>
    <property type="molecule type" value="Genomic_DNA"/>
</dbReference>
<keyword evidence="2 5" id="KW-0689">Ribosomal protein</keyword>
<dbReference type="GO" id="GO:1990904">
    <property type="term" value="C:ribonucleoprotein complex"/>
    <property type="evidence" value="ECO:0007669"/>
    <property type="project" value="UniProtKB-KW"/>
</dbReference>
<dbReference type="SUPFAM" id="SSF52166">
    <property type="entry name" value="Ribosomal protein L4"/>
    <property type="match status" value="1"/>
</dbReference>
<evidence type="ECO:0000256" key="5">
    <source>
        <dbReference type="HAMAP-Rule" id="MF_01328"/>
    </source>
</evidence>
<dbReference type="GO" id="GO:0003735">
    <property type="term" value="F:structural constituent of ribosome"/>
    <property type="evidence" value="ECO:0007669"/>
    <property type="project" value="InterPro"/>
</dbReference>
<dbReference type="PANTHER" id="PTHR10746">
    <property type="entry name" value="50S RIBOSOMAL PROTEIN L4"/>
    <property type="match status" value="1"/>
</dbReference>
<evidence type="ECO:0000313" key="7">
    <source>
        <dbReference type="EMBL" id="PIR44552.1"/>
    </source>
</evidence>
<dbReference type="AlphaFoldDB" id="A0A2H0RDC5"/>
<dbReference type="Pfam" id="PF00573">
    <property type="entry name" value="Ribosomal_L4"/>
    <property type="match status" value="1"/>
</dbReference>